<reference evidence="3" key="2">
    <citation type="journal article" date="2010" name="PLoS Genet.">
        <title>Structure, function, and evolution of the Thiomonas spp. genome.</title>
        <authorList>
            <person name="Arsene-Ploetze F."/>
            <person name="Koechler S."/>
            <person name="Marchal M."/>
            <person name="Coppee J.Y."/>
            <person name="Chandler M."/>
            <person name="Bonnefoy V."/>
            <person name="Brochier-Armanet C."/>
            <person name="Barakat M."/>
            <person name="Barbe V."/>
            <person name="Battaglia-Brunet F."/>
            <person name="Bruneel O."/>
            <person name="Bryan C.G."/>
            <person name="Cleiss-Arnold J."/>
            <person name="Cruveiller S."/>
            <person name="Erhardt M."/>
            <person name="Heinrich-Salmeron A."/>
            <person name="Hommais F."/>
            <person name="Joulian C."/>
            <person name="Krin E."/>
            <person name="Lieutaud A."/>
            <person name="Lievremont D."/>
            <person name="Michel C."/>
            <person name="Muller D."/>
            <person name="Ortet P."/>
            <person name="Proux C."/>
            <person name="Siguier P."/>
            <person name="Roche D."/>
            <person name="Rouy Z."/>
            <person name="Salvignol G."/>
            <person name="Slyemi D."/>
            <person name="Talla E."/>
            <person name="Weiss S."/>
            <person name="Weissenbach J."/>
            <person name="Medigue C."/>
            <person name="Bertin P.N."/>
        </authorList>
    </citation>
    <scope>NUCLEOTIDE SEQUENCE [LARGE SCALE GENOMIC DNA]</scope>
    <source>
        <strain evidence="3">DSM 22701 / CIP 110005 / 3As</strain>
    </source>
</reference>
<dbReference type="RefSeq" id="WP_013105881.1">
    <property type="nucleotide sequence ID" value="NC_014145.1"/>
</dbReference>
<reference evidence="2 4" key="4">
    <citation type="submission" date="2015-03" db="EMBL/GenBank/DDBJ databases">
        <authorList>
            <person name="Regsiter A."/>
            <person name="william w."/>
        </authorList>
    </citation>
    <scope>NUCLEOTIDE SEQUENCE [LARGE SCALE GENOMIC DNA]</scope>
    <source>
        <strain evidence="2 4">CB1</strain>
    </source>
</reference>
<evidence type="ECO:0000313" key="1">
    <source>
        <dbReference type="EMBL" id="CAZ88562.1"/>
    </source>
</evidence>
<dbReference type="Proteomes" id="UP000002372">
    <property type="component" value="Chromosome"/>
</dbReference>
<evidence type="ECO:0000313" key="2">
    <source>
        <dbReference type="EMBL" id="CQR32314.1"/>
    </source>
</evidence>
<dbReference type="eggNOG" id="ENOG502Z9YA">
    <property type="taxonomic scope" value="Bacteria"/>
</dbReference>
<keyword evidence="4" id="KW-1185">Reference proteome</keyword>
<sequence length="275" mass="30775">MTLVTAWIREAGNGGQLVVASDSRLSFGARWDCCPKIVPLLRNDSVLAFCGDTAFAYPVLLQLANAVRNYEKVQSREMDITDLRPHFLKVIESMRTQVTGLPKGKHAIDPTDFVVLFAGYSSKVKEFKAWALTYDKAKGAFNYKPLSFHTKRTKGTKPFLFIGDNVPDAMQLLYRKLIDQKRLTTGGLDMEPLEVLTEMCESAKYDKIGGPPQIVKVYSFANVLPVNVLWPRENPTMIAHFGRPLLPYEGSRYACLDLNDNTLLAPYDAYAKIAG</sequence>
<dbReference type="HOGENOM" id="CLU_073041_0_0_4"/>
<dbReference type="AlphaFoldDB" id="D6CTE3"/>
<evidence type="ECO:0000313" key="4">
    <source>
        <dbReference type="Proteomes" id="UP000078599"/>
    </source>
</evidence>
<proteinExistence type="predicted"/>
<name>D6CTE3_THIA3</name>
<reference evidence="1" key="3">
    <citation type="submission" date="2010-07" db="EMBL/GenBank/DDBJ databases">
        <authorList>
            <person name="Genoscope - CEA"/>
        </authorList>
    </citation>
    <scope>NUCLEOTIDE SEQUENCE</scope>
    <source>
        <strain evidence="1">3As</strain>
    </source>
</reference>
<dbReference type="OrthoDB" id="582107at2"/>
<dbReference type="EMBL" id="FP475956">
    <property type="protein sequence ID" value="CAZ88562.1"/>
    <property type="molecule type" value="Genomic_DNA"/>
</dbReference>
<dbReference type="EMBL" id="CTRI01000012">
    <property type="protein sequence ID" value="CQR32314.1"/>
    <property type="molecule type" value="Genomic_DNA"/>
</dbReference>
<evidence type="ECO:0000313" key="3">
    <source>
        <dbReference type="Proteomes" id="UP000002372"/>
    </source>
</evidence>
<accession>D6CTE3</accession>
<organism evidence="1 3">
    <name type="scientific">Thiomonas arsenitoxydans (strain DSM 22701 / CIP 110005 / 3As)</name>
    <dbReference type="NCBI Taxonomy" id="426114"/>
    <lineage>
        <taxon>Bacteria</taxon>
        <taxon>Pseudomonadati</taxon>
        <taxon>Pseudomonadota</taxon>
        <taxon>Betaproteobacteria</taxon>
        <taxon>Burkholderiales</taxon>
        <taxon>Thiomonas</taxon>
    </lineage>
</organism>
<dbReference type="Proteomes" id="UP000078599">
    <property type="component" value="Unassembled WGS sequence"/>
</dbReference>
<protein>
    <submittedName>
        <fullName evidence="1">Uncharacterized protein</fullName>
    </submittedName>
</protein>
<dbReference type="KEGG" id="thi:THI_1897"/>
<reference key="1">
    <citation type="submission" date="2009-07" db="EMBL/GenBank/DDBJ databases">
        <authorList>
            <person name="Genoscope - CEA"/>
        </authorList>
    </citation>
    <scope>NUCLEOTIDE SEQUENCE</scope>
    <source>
        <strain>3As</strain>
    </source>
</reference>
<gene>
    <name evidence="1" type="ordered locus">THI_1897</name>
    <name evidence="2" type="ORF">THICB1_20131</name>
</gene>